<reference evidence="2 3" key="1">
    <citation type="submission" date="2020-08" db="EMBL/GenBank/DDBJ databases">
        <title>Genomic Encyclopedia of Type Strains, Phase IV (KMG-IV): sequencing the most valuable type-strain genomes for metagenomic binning, comparative biology and taxonomic classification.</title>
        <authorList>
            <person name="Goeker M."/>
        </authorList>
    </citation>
    <scope>NUCLEOTIDE SEQUENCE [LARGE SCALE GENOMIC DNA]</scope>
    <source>
        <strain evidence="2 3">DSM 4731</strain>
    </source>
</reference>
<dbReference type="EMBL" id="JACHOQ010000009">
    <property type="protein sequence ID" value="MBB5740987.1"/>
    <property type="molecule type" value="Genomic_DNA"/>
</dbReference>
<feature type="signal peptide" evidence="1">
    <location>
        <begin position="1"/>
        <end position="25"/>
    </location>
</feature>
<gene>
    <name evidence="2" type="ORF">GGQ93_002723</name>
</gene>
<organism evidence="2 3">
    <name type="scientific">Brevundimonas aurantiaca</name>
    <dbReference type="NCBI Taxonomy" id="74316"/>
    <lineage>
        <taxon>Bacteria</taxon>
        <taxon>Pseudomonadati</taxon>
        <taxon>Pseudomonadota</taxon>
        <taxon>Alphaproteobacteria</taxon>
        <taxon>Caulobacterales</taxon>
        <taxon>Caulobacteraceae</taxon>
        <taxon>Brevundimonas</taxon>
    </lineage>
</organism>
<name>A0A7W9C958_9CAUL</name>
<dbReference type="AlphaFoldDB" id="A0A7W9C958"/>
<dbReference type="RefSeq" id="WP_183217736.1">
    <property type="nucleotide sequence ID" value="NZ_CAJFZW010000058.1"/>
</dbReference>
<evidence type="ECO:0000313" key="3">
    <source>
        <dbReference type="Proteomes" id="UP000527324"/>
    </source>
</evidence>
<keyword evidence="3" id="KW-1185">Reference proteome</keyword>
<dbReference type="Proteomes" id="UP000527324">
    <property type="component" value="Unassembled WGS sequence"/>
</dbReference>
<proteinExistence type="predicted"/>
<evidence type="ECO:0000313" key="2">
    <source>
        <dbReference type="EMBL" id="MBB5740987.1"/>
    </source>
</evidence>
<evidence type="ECO:0000256" key="1">
    <source>
        <dbReference type="SAM" id="SignalP"/>
    </source>
</evidence>
<protein>
    <submittedName>
        <fullName evidence="2">Uncharacterized protein</fullName>
    </submittedName>
</protein>
<keyword evidence="1" id="KW-0732">Signal</keyword>
<comment type="caution">
    <text evidence="2">The sequence shown here is derived from an EMBL/GenBank/DDBJ whole genome shotgun (WGS) entry which is preliminary data.</text>
</comment>
<feature type="chain" id="PRO_5031062658" evidence="1">
    <location>
        <begin position="26"/>
        <end position="206"/>
    </location>
</feature>
<accession>A0A7W9C958</accession>
<sequence>MRLSRPSLAAAMSAVVLAFAAPAFAQDAPSDNARGQDNAEMAAIFAADQAVRQNIDPQKFRDRAFVEQIHAADAARRVQTRALLDAGALKTGADYRAAAFVFQHGSTPEDYLLAHSLAVAAVAKGDADAAWIAAATLDRYLQMTDKPQIYGTQTRKTRDAPATLEPYDRALVPDSLRAVFGVPPQAEQDARLAAVNAATEAATPKP</sequence>